<dbReference type="Proteomes" id="UP000187526">
    <property type="component" value="Unassembled WGS sequence"/>
</dbReference>
<dbReference type="PANTHER" id="PTHR43080:SF26">
    <property type="entry name" value="REGULATORY PROTEIN"/>
    <property type="match status" value="1"/>
</dbReference>
<evidence type="ECO:0000313" key="4">
    <source>
        <dbReference type="EMBL" id="OMG54843.1"/>
    </source>
</evidence>
<proteinExistence type="predicted"/>
<dbReference type="CDD" id="cd04629">
    <property type="entry name" value="CBS_pair_bac"/>
    <property type="match status" value="1"/>
</dbReference>
<organism evidence="4 5">
    <name type="scientific">Azonexus hydrophilus</name>
    <dbReference type="NCBI Taxonomy" id="418702"/>
    <lineage>
        <taxon>Bacteria</taxon>
        <taxon>Pseudomonadati</taxon>
        <taxon>Pseudomonadota</taxon>
        <taxon>Betaproteobacteria</taxon>
        <taxon>Rhodocyclales</taxon>
        <taxon>Azonexaceae</taxon>
        <taxon>Azonexus</taxon>
    </lineage>
</organism>
<protein>
    <submittedName>
        <fullName evidence="4">CBS domain-containing protein</fullName>
    </submittedName>
</protein>
<dbReference type="InterPro" id="IPR000644">
    <property type="entry name" value="CBS_dom"/>
</dbReference>
<dbReference type="SUPFAM" id="SSF54631">
    <property type="entry name" value="CBS-domain pair"/>
    <property type="match status" value="1"/>
</dbReference>
<feature type="domain" description="CBS" evidence="3">
    <location>
        <begin position="11"/>
        <end position="68"/>
    </location>
</feature>
<evidence type="ECO:0000259" key="3">
    <source>
        <dbReference type="PROSITE" id="PS51371"/>
    </source>
</evidence>
<dbReference type="InterPro" id="IPR044729">
    <property type="entry name" value="CBS_bac"/>
</dbReference>
<dbReference type="OrthoDB" id="9790355at2"/>
<dbReference type="EMBL" id="MTHD01000002">
    <property type="protein sequence ID" value="OMG54843.1"/>
    <property type="molecule type" value="Genomic_DNA"/>
</dbReference>
<accession>A0A1R1I7V6</accession>
<evidence type="ECO:0000256" key="1">
    <source>
        <dbReference type="ARBA" id="ARBA00023122"/>
    </source>
</evidence>
<dbReference type="Gene3D" id="3.10.580.10">
    <property type="entry name" value="CBS-domain"/>
    <property type="match status" value="1"/>
</dbReference>
<dbReference type="SMART" id="SM00116">
    <property type="entry name" value="CBS"/>
    <property type="match status" value="2"/>
</dbReference>
<feature type="domain" description="CBS" evidence="3">
    <location>
        <begin position="78"/>
        <end position="131"/>
    </location>
</feature>
<evidence type="ECO:0000256" key="2">
    <source>
        <dbReference type="PROSITE-ProRule" id="PRU00703"/>
    </source>
</evidence>
<dbReference type="InterPro" id="IPR046342">
    <property type="entry name" value="CBS_dom_sf"/>
</dbReference>
<dbReference type="PANTHER" id="PTHR43080">
    <property type="entry name" value="CBS DOMAIN-CONTAINING PROTEIN CBSX3, MITOCHONDRIAL"/>
    <property type="match status" value="1"/>
</dbReference>
<keyword evidence="5" id="KW-1185">Reference proteome</keyword>
<reference evidence="4 5" key="1">
    <citation type="submission" date="2016-10" db="EMBL/GenBank/DDBJ databases">
        <title>Alkaliphiles isolated from bioreactors.</title>
        <authorList>
            <person name="Salah Z."/>
            <person name="Rout S.P."/>
            <person name="Humphreys P.N."/>
        </authorList>
    </citation>
    <scope>NUCLEOTIDE SEQUENCE [LARGE SCALE GENOMIC DNA]</scope>
    <source>
        <strain evidence="4 5">ZS02</strain>
    </source>
</reference>
<keyword evidence="1 2" id="KW-0129">CBS domain</keyword>
<dbReference type="PROSITE" id="PS51371">
    <property type="entry name" value="CBS"/>
    <property type="match status" value="2"/>
</dbReference>
<dbReference type="InterPro" id="IPR051257">
    <property type="entry name" value="Diverse_CBS-Domain"/>
</dbReference>
<dbReference type="Pfam" id="PF00571">
    <property type="entry name" value="CBS"/>
    <property type="match status" value="2"/>
</dbReference>
<comment type="caution">
    <text evidence="4">The sequence shown here is derived from an EMBL/GenBank/DDBJ whole genome shotgun (WGS) entry which is preliminary data.</text>
</comment>
<dbReference type="AlphaFoldDB" id="A0A1R1I7V6"/>
<sequence>MLKSLLIKDYMTADHLAFNPEMDVLTAVHQLLEHHLTGAPVVDAAGHLVGFFSEKDGLRVALNASYYEQPGGPVGQYMTRELKTLDASSSMADAIELFVANHFHCYPVLSEGRLVGQLSRRDALKALEKLW</sequence>
<gene>
    <name evidence="4" type="ORF">BJN45_06610</name>
</gene>
<dbReference type="RefSeq" id="WP_076093281.1">
    <property type="nucleotide sequence ID" value="NZ_MTHD01000002.1"/>
</dbReference>
<evidence type="ECO:0000313" key="5">
    <source>
        <dbReference type="Proteomes" id="UP000187526"/>
    </source>
</evidence>
<name>A0A1R1I7V6_9RHOO</name>
<dbReference type="STRING" id="418702.BJN45_06610"/>